<dbReference type="PANTHER" id="PTHR36120">
    <property type="entry name" value="FUCOSE ISOMERASE"/>
    <property type="match status" value="1"/>
</dbReference>
<keyword evidence="4" id="KW-1185">Reference proteome</keyword>
<name>A0ABD4Z607_9CREN</name>
<proteinExistence type="predicted"/>
<evidence type="ECO:0000256" key="2">
    <source>
        <dbReference type="ARBA" id="ARBA00023277"/>
    </source>
</evidence>
<accession>A0ABD4Z607</accession>
<keyword evidence="2" id="KW-0119">Carbohydrate metabolism</keyword>
<gene>
    <name evidence="3" type="ORF">QPL79_05170</name>
</gene>
<comment type="caution">
    <text evidence="3">The sequence shown here is derived from an EMBL/GenBank/DDBJ whole genome shotgun (WGS) entry which is preliminary data.</text>
</comment>
<dbReference type="PANTHER" id="PTHR36120:SF2">
    <property type="entry name" value="FUCOSE ISOMERASE"/>
    <property type="match status" value="1"/>
</dbReference>
<organism evidence="3 4">
    <name type="scientific">Ignisphaera cupida</name>
    <dbReference type="NCBI Taxonomy" id="3050454"/>
    <lineage>
        <taxon>Archaea</taxon>
        <taxon>Thermoproteota</taxon>
        <taxon>Thermoprotei</taxon>
        <taxon>Desulfurococcales</taxon>
        <taxon>Desulfurococcaceae</taxon>
        <taxon>Ignisphaera</taxon>
    </lineage>
</organism>
<sequence>MKPIVVVPFASEVHGKEYYANVLEVFRKHFGRYGIEFHGDVVTSVEEAERLGGKYQGFVPIALVLTGGTSSLVYKFVSGGSIDKVFILAHSEHNSMASAVSARTKIERDGFSAGLYWCDEYYSIDCENVVDKLMLVARTVAFVDGSRIAVAADREKGDVEEAFESRFNATVDIVSLSKVASMMDSASSEAVSEISKEIESKFDFEVSKQALDRVARLYIALEKIAKEGKYDVVSIDCFPFIIKHGITPCIPLSLLNSKGVIAVCEADLTAVFGMMLAKVLSGRSGWIGNTVSFKSKNAMFSHCTIALDIAYEKPRALQHFETGAPYAVTASMQNTVATIVSVDRDFTIVAVDRGRIVKSGLLTYSTCRTQTIIEFDFPVDNIPRYAPSNHHIVILGDFVDIIKDVSYMFNMDAVTYREVAMW</sequence>
<dbReference type="InterPro" id="IPR009015">
    <property type="entry name" value="Fucose_isomerase_N/cen_sf"/>
</dbReference>
<evidence type="ECO:0000256" key="1">
    <source>
        <dbReference type="ARBA" id="ARBA00023235"/>
    </source>
</evidence>
<dbReference type="Proteomes" id="UP001529235">
    <property type="component" value="Unassembled WGS sequence"/>
</dbReference>
<evidence type="ECO:0008006" key="5">
    <source>
        <dbReference type="Google" id="ProtNLM"/>
    </source>
</evidence>
<dbReference type="AlphaFoldDB" id="A0ABD4Z607"/>
<dbReference type="SUPFAM" id="SSF53743">
    <property type="entry name" value="FucI/AraA N-terminal and middle domains"/>
    <property type="match status" value="1"/>
</dbReference>
<evidence type="ECO:0000313" key="4">
    <source>
        <dbReference type="Proteomes" id="UP001529235"/>
    </source>
</evidence>
<dbReference type="RefSeq" id="WP_285273721.1">
    <property type="nucleotide sequence ID" value="NZ_JASNVW010000002.1"/>
</dbReference>
<protein>
    <recommendedName>
        <fullName evidence="5">Fucose isomerase</fullName>
    </recommendedName>
</protein>
<evidence type="ECO:0000313" key="3">
    <source>
        <dbReference type="EMBL" id="MDK6028747.1"/>
    </source>
</evidence>
<dbReference type="GO" id="GO:0016853">
    <property type="term" value="F:isomerase activity"/>
    <property type="evidence" value="ECO:0007669"/>
    <property type="project" value="UniProtKB-KW"/>
</dbReference>
<reference evidence="3 4" key="1">
    <citation type="submission" date="2023-05" db="EMBL/GenBank/DDBJ databases">
        <title>A new hyperthermophilic archaea 'Ignisphaera cupida' sp. nov. and description of the family 'Ignisphaeraceae' fam. nov.</title>
        <authorList>
            <person name="Podosokorskaya O.A."/>
            <person name="Elcheninov A.G."/>
            <person name="Klukina A."/>
            <person name="Merkel A.Y."/>
        </authorList>
    </citation>
    <scope>NUCLEOTIDE SEQUENCE [LARGE SCALE GENOMIC DNA]</scope>
    <source>
        <strain evidence="3 4">4213-co</strain>
    </source>
</reference>
<dbReference type="EMBL" id="JASNVW010000002">
    <property type="protein sequence ID" value="MDK6028747.1"/>
    <property type="molecule type" value="Genomic_DNA"/>
</dbReference>
<keyword evidence="1" id="KW-0413">Isomerase</keyword>